<gene>
    <name evidence="2" type="ORF">NMN56_024175</name>
</gene>
<dbReference type="InterPro" id="IPR050177">
    <property type="entry name" value="Lipid_A_modif_metabolic_enz"/>
</dbReference>
<evidence type="ECO:0000313" key="3">
    <source>
        <dbReference type="Proteomes" id="UP001214441"/>
    </source>
</evidence>
<organism evidence="2 3">
    <name type="scientific">Streptomyces iconiensis</name>
    <dbReference type="NCBI Taxonomy" id="1384038"/>
    <lineage>
        <taxon>Bacteria</taxon>
        <taxon>Bacillati</taxon>
        <taxon>Actinomycetota</taxon>
        <taxon>Actinomycetes</taxon>
        <taxon>Kitasatosporales</taxon>
        <taxon>Streptomycetaceae</taxon>
        <taxon>Streptomyces</taxon>
    </lineage>
</organism>
<evidence type="ECO:0000259" key="1">
    <source>
        <dbReference type="Pfam" id="PF01370"/>
    </source>
</evidence>
<keyword evidence="3" id="KW-1185">Reference proteome</keyword>
<dbReference type="EMBL" id="JANCPR020000025">
    <property type="protein sequence ID" value="MDJ1134999.1"/>
    <property type="molecule type" value="Genomic_DNA"/>
</dbReference>
<dbReference type="InterPro" id="IPR001509">
    <property type="entry name" value="Epimerase_deHydtase"/>
</dbReference>
<dbReference type="PANTHER" id="PTHR43245:SF13">
    <property type="entry name" value="UDP-D-APIOSE_UDP-D-XYLOSE SYNTHASE 2"/>
    <property type="match status" value="1"/>
</dbReference>
<proteinExistence type="predicted"/>
<comment type="caution">
    <text evidence="2">The sequence shown here is derived from an EMBL/GenBank/DDBJ whole genome shotgun (WGS) entry which is preliminary data.</text>
</comment>
<dbReference type="InterPro" id="IPR036291">
    <property type="entry name" value="NAD(P)-bd_dom_sf"/>
</dbReference>
<dbReference type="Pfam" id="PF01370">
    <property type="entry name" value="Epimerase"/>
    <property type="match status" value="1"/>
</dbReference>
<evidence type="ECO:0000313" key="2">
    <source>
        <dbReference type="EMBL" id="MDJ1134999.1"/>
    </source>
</evidence>
<dbReference type="SUPFAM" id="SSF51735">
    <property type="entry name" value="NAD(P)-binding Rossmann-fold domains"/>
    <property type="match status" value="1"/>
</dbReference>
<dbReference type="Gene3D" id="3.40.50.720">
    <property type="entry name" value="NAD(P)-binding Rossmann-like Domain"/>
    <property type="match status" value="1"/>
</dbReference>
<dbReference type="Proteomes" id="UP001214441">
    <property type="component" value="Unassembled WGS sequence"/>
</dbReference>
<protein>
    <submittedName>
        <fullName evidence="2">NAD-dependent epimerase/dehydratase family protein</fullName>
    </submittedName>
</protein>
<accession>A0ABT7A106</accession>
<feature type="domain" description="NAD-dependent epimerase/dehydratase" evidence="1">
    <location>
        <begin position="7"/>
        <end position="212"/>
    </location>
</feature>
<name>A0ABT7A106_9ACTN</name>
<dbReference type="PANTHER" id="PTHR43245">
    <property type="entry name" value="BIFUNCTIONAL POLYMYXIN RESISTANCE PROTEIN ARNA"/>
    <property type="match status" value="1"/>
</dbReference>
<reference evidence="2 3" key="1">
    <citation type="submission" date="2023-05" db="EMBL/GenBank/DDBJ databases">
        <title>Streptantibioticus silvisoli sp. nov., acidotolerant actinomycetes 1 from pine litter.</title>
        <authorList>
            <person name="Swiecimska M."/>
            <person name="Golinska P."/>
            <person name="Sangal V."/>
            <person name="Wachnowicz B."/>
            <person name="Goodfellow M."/>
        </authorList>
    </citation>
    <scope>NUCLEOTIDE SEQUENCE [LARGE SCALE GENOMIC DNA]</scope>
    <source>
        <strain evidence="2 3">DSM 42109</strain>
    </source>
</reference>
<dbReference type="RefSeq" id="WP_274041389.1">
    <property type="nucleotide sequence ID" value="NZ_JANCPR020000025.1"/>
</dbReference>
<sequence length="303" mass="32489">MCAEPRVAVIGARGFIGRRLVRELRGSGAALQEFTRERGFLHDGQVDRAVLEADVIYFLASRVRPASAAEDPRRAIEDLRDVHTLLQGLRATGRRPVLVFASSGGAVYSPAAAPPYSEASPTGPTSEYGVVKVAMEAELAAGAAWVAPVCVRLANVYGAGQPVRPGFAVVAHWTRALHERERIELIGDPGTIRDYVHVADVTRALVRIAGSAGRFRSRAGGTVLNIGSGVPTSLGGLLGSLEEVTGERALTRGVPARRFDRRDVWLDIGRARETLGWSPEVSLAEGLKEVWNGLEREQTAARG</sequence>